<evidence type="ECO:0000256" key="1">
    <source>
        <dbReference type="ARBA" id="ARBA00001954"/>
    </source>
</evidence>
<evidence type="ECO:0000313" key="8">
    <source>
        <dbReference type="Proteomes" id="UP001445076"/>
    </source>
</evidence>
<dbReference type="SUPFAM" id="SSF54928">
    <property type="entry name" value="RNA-binding domain, RBD"/>
    <property type="match status" value="1"/>
</dbReference>
<dbReference type="CDD" id="cd02440">
    <property type="entry name" value="AdoMet_MTases"/>
    <property type="match status" value="1"/>
</dbReference>
<dbReference type="SUPFAM" id="SSF53335">
    <property type="entry name" value="S-adenosyl-L-methionine-dependent methyltransferases"/>
    <property type="match status" value="1"/>
</dbReference>
<dbReference type="InterPro" id="IPR027450">
    <property type="entry name" value="AlkB-like"/>
</dbReference>
<dbReference type="PANTHER" id="PTHR13069">
    <property type="entry name" value="ALKYLATED DNA REPAIR PROTEIN ALKB HOMOLOG 8"/>
    <property type="match status" value="1"/>
</dbReference>
<dbReference type="GO" id="GO:0030488">
    <property type="term" value="P:tRNA methylation"/>
    <property type="evidence" value="ECO:0007669"/>
    <property type="project" value="TreeGrafter"/>
</dbReference>
<proteinExistence type="predicted"/>
<dbReference type="InterPro" id="IPR035979">
    <property type="entry name" value="RBD_domain_sf"/>
</dbReference>
<gene>
    <name evidence="7" type="ORF">OTU49_003413</name>
</gene>
<keyword evidence="8" id="KW-1185">Reference proteome</keyword>
<sequence>MEHSKREMCKAQRKIKRCINILQSDMPDICIRQTPTKHILIGNAGLTTNADESSLVELITAVGCGLEALTLIPGKQYSFASFSSPEQAQTVFQAAHGRLDVRGSASPVYMSYVNKVPSDPSPIQFKFPPGLMVLEDFISAEEEIQLMQLIDWGDSPFSIPEGSILKHRQVRHFGYEFNYSSNSVDKEHPLAQRIPPVLMPIVKRFVEEGCMPVVPDQLTINRYLPGQGIPPHVDTHSSFTDEILSLSIGGGVNMDFRYIPSNSEGMKNKPCHYVVYLPPRSLCVMTGPARYEWSHGICPRMTDVVPNKNSTTGLQLLPREERVSFTFRKVRHGECWCRIATVCDSYKKSKVTSQEEKSSSASATMLDDRNAAKLEREHVLQVYDQIAEHFSVTRHKPWPQVLEFVCSLRPGSFFLDVGCGNGKYLGHNNALLQIGCDTSLELMKICNTRGFEVLTCNCLQLPFRDCLFDAAVCIAVIHHLATEERRLAAVSEMLRVLSIGGRGLIYVWAMEQQKGKKRSTYLKHNKTNSHDTQQDESLIAISKNLNFEEEQNTESNQRSIKASTSGASSLPVHVNRTEFVQQDMLVPWKLKTQKKKEGNCDKKGHYEKECRISYRCRGSKTPVNGPSLDAPQTTVLENDIKENYQNNSYKREPQTSGSDPVFHRFYHVFKQGELEALCSQLNVNIIKSYYDEGNWCIIFEKVS</sequence>
<dbReference type="PANTHER" id="PTHR13069:SF21">
    <property type="entry name" value="ALKYLATED DNA REPAIR PROTEIN ALKB HOMOLOG 8"/>
    <property type="match status" value="1"/>
</dbReference>
<keyword evidence="3" id="KW-0808">Transferase</keyword>
<dbReference type="Gene3D" id="3.40.50.150">
    <property type="entry name" value="Vaccinia Virus protein VP39"/>
    <property type="match status" value="1"/>
</dbReference>
<comment type="cofactor">
    <cofactor evidence="1">
        <name>Fe(2+)</name>
        <dbReference type="ChEBI" id="CHEBI:29033"/>
    </cofactor>
</comment>
<organism evidence="7 8">
    <name type="scientific">Cherax quadricarinatus</name>
    <name type="common">Australian red claw crayfish</name>
    <dbReference type="NCBI Taxonomy" id="27406"/>
    <lineage>
        <taxon>Eukaryota</taxon>
        <taxon>Metazoa</taxon>
        <taxon>Ecdysozoa</taxon>
        <taxon>Arthropoda</taxon>
        <taxon>Crustacea</taxon>
        <taxon>Multicrustacea</taxon>
        <taxon>Malacostraca</taxon>
        <taxon>Eumalacostraca</taxon>
        <taxon>Eucarida</taxon>
        <taxon>Decapoda</taxon>
        <taxon>Pleocyemata</taxon>
        <taxon>Astacidea</taxon>
        <taxon>Parastacoidea</taxon>
        <taxon>Parastacidae</taxon>
        <taxon>Cherax</taxon>
    </lineage>
</organism>
<evidence type="ECO:0000256" key="3">
    <source>
        <dbReference type="ARBA" id="ARBA00022679"/>
    </source>
</evidence>
<dbReference type="InterPro" id="IPR013216">
    <property type="entry name" value="Methyltransf_11"/>
</dbReference>
<evidence type="ECO:0000313" key="7">
    <source>
        <dbReference type="EMBL" id="KAK8739577.1"/>
    </source>
</evidence>
<dbReference type="GO" id="GO:0000049">
    <property type="term" value="F:tRNA binding"/>
    <property type="evidence" value="ECO:0007669"/>
    <property type="project" value="TreeGrafter"/>
</dbReference>
<dbReference type="AlphaFoldDB" id="A0AAW0X584"/>
<comment type="caution">
    <text evidence="7">The sequence shown here is derived from an EMBL/GenBank/DDBJ whole genome shotgun (WGS) entry which is preliminary data.</text>
</comment>
<keyword evidence="2" id="KW-0489">Methyltransferase</keyword>
<dbReference type="Proteomes" id="UP001445076">
    <property type="component" value="Unassembled WGS sequence"/>
</dbReference>
<dbReference type="InterPro" id="IPR005123">
    <property type="entry name" value="Oxoglu/Fe-dep_dioxygenase_dom"/>
</dbReference>
<dbReference type="InterPro" id="IPR029063">
    <property type="entry name" value="SAM-dependent_MTases_sf"/>
</dbReference>
<evidence type="ECO:0000256" key="2">
    <source>
        <dbReference type="ARBA" id="ARBA00022603"/>
    </source>
</evidence>
<dbReference type="GO" id="GO:0008757">
    <property type="term" value="F:S-adenosylmethionine-dependent methyltransferase activity"/>
    <property type="evidence" value="ECO:0007669"/>
    <property type="project" value="InterPro"/>
</dbReference>
<dbReference type="Gene3D" id="2.60.120.590">
    <property type="entry name" value="Alpha-ketoglutarate-dependent dioxygenase AlkB-like"/>
    <property type="match status" value="1"/>
</dbReference>
<dbReference type="InterPro" id="IPR051422">
    <property type="entry name" value="AlkB_tRNA_MeTrf/Diox"/>
</dbReference>
<accession>A0AAW0X584</accession>
<name>A0AAW0X584_CHEQU</name>
<dbReference type="SUPFAM" id="SSF51197">
    <property type="entry name" value="Clavaminate synthase-like"/>
    <property type="match status" value="1"/>
</dbReference>
<feature type="domain" description="Fe2OG dioxygenase" evidence="6">
    <location>
        <begin position="214"/>
        <end position="331"/>
    </location>
</feature>
<dbReference type="InterPro" id="IPR037151">
    <property type="entry name" value="AlkB-like_sf"/>
</dbReference>
<keyword evidence="5" id="KW-0694">RNA-binding</keyword>
<evidence type="ECO:0000259" key="6">
    <source>
        <dbReference type="PROSITE" id="PS51471"/>
    </source>
</evidence>
<dbReference type="GO" id="GO:0005634">
    <property type="term" value="C:nucleus"/>
    <property type="evidence" value="ECO:0007669"/>
    <property type="project" value="TreeGrafter"/>
</dbReference>
<dbReference type="EMBL" id="JARKIK010000036">
    <property type="protein sequence ID" value="KAK8739577.1"/>
    <property type="molecule type" value="Genomic_DNA"/>
</dbReference>
<dbReference type="GO" id="GO:0005737">
    <property type="term" value="C:cytoplasm"/>
    <property type="evidence" value="ECO:0007669"/>
    <property type="project" value="TreeGrafter"/>
</dbReference>
<protein>
    <recommendedName>
        <fullName evidence="6">Fe2OG dioxygenase domain-containing protein</fullName>
    </recommendedName>
</protein>
<dbReference type="PROSITE" id="PS51471">
    <property type="entry name" value="FE2OG_OXY"/>
    <property type="match status" value="1"/>
</dbReference>
<dbReference type="GO" id="GO:0106335">
    <property type="term" value="F:tRNA (5-carboxymethyluridine(34)-5-O)-methyltransferase activity"/>
    <property type="evidence" value="ECO:0007669"/>
    <property type="project" value="TreeGrafter"/>
</dbReference>
<evidence type="ECO:0000256" key="5">
    <source>
        <dbReference type="ARBA" id="ARBA00022884"/>
    </source>
</evidence>
<dbReference type="Pfam" id="PF13532">
    <property type="entry name" value="2OG-FeII_Oxy_2"/>
    <property type="match status" value="1"/>
</dbReference>
<dbReference type="Pfam" id="PF08241">
    <property type="entry name" value="Methyltransf_11"/>
    <property type="match status" value="1"/>
</dbReference>
<dbReference type="InterPro" id="IPR012677">
    <property type="entry name" value="Nucleotide-bd_a/b_plait_sf"/>
</dbReference>
<dbReference type="Gene3D" id="3.30.70.330">
    <property type="match status" value="1"/>
</dbReference>
<reference evidence="7 8" key="1">
    <citation type="journal article" date="2024" name="BMC Genomics">
        <title>Genome assembly of redclaw crayfish (Cherax quadricarinatus) provides insights into its immune adaptation and hypoxia tolerance.</title>
        <authorList>
            <person name="Liu Z."/>
            <person name="Zheng J."/>
            <person name="Li H."/>
            <person name="Fang K."/>
            <person name="Wang S."/>
            <person name="He J."/>
            <person name="Zhou D."/>
            <person name="Weng S."/>
            <person name="Chi M."/>
            <person name="Gu Z."/>
            <person name="He J."/>
            <person name="Li F."/>
            <person name="Wang M."/>
        </authorList>
    </citation>
    <scope>NUCLEOTIDE SEQUENCE [LARGE SCALE GENOMIC DNA]</scope>
    <source>
        <strain evidence="7">ZL_2023a</strain>
    </source>
</reference>
<dbReference type="GO" id="GO:0002098">
    <property type="term" value="P:tRNA wobble uridine modification"/>
    <property type="evidence" value="ECO:0007669"/>
    <property type="project" value="TreeGrafter"/>
</dbReference>
<evidence type="ECO:0000256" key="4">
    <source>
        <dbReference type="ARBA" id="ARBA00022833"/>
    </source>
</evidence>
<keyword evidence="4" id="KW-0862">Zinc</keyword>